<accession>A0A1H5RKA0</accession>
<gene>
    <name evidence="2" type="ORF">SAMN05421837_11879</name>
</gene>
<name>A0A1H5RKA0_9PSEU</name>
<dbReference type="OrthoDB" id="9960035at2"/>
<dbReference type="STRING" id="218821.SAMN05421837_11879"/>
<dbReference type="RefSeq" id="WP_086678706.1">
    <property type="nucleotide sequence ID" value="NZ_FNUJ01000018.1"/>
</dbReference>
<keyword evidence="3" id="KW-1185">Reference proteome</keyword>
<keyword evidence="1" id="KW-0812">Transmembrane</keyword>
<keyword evidence="1" id="KW-0472">Membrane</keyword>
<organism evidence="2 3">
    <name type="scientific">Amycolatopsis pretoriensis</name>
    <dbReference type="NCBI Taxonomy" id="218821"/>
    <lineage>
        <taxon>Bacteria</taxon>
        <taxon>Bacillati</taxon>
        <taxon>Actinomycetota</taxon>
        <taxon>Actinomycetes</taxon>
        <taxon>Pseudonocardiales</taxon>
        <taxon>Pseudonocardiaceae</taxon>
        <taxon>Amycolatopsis</taxon>
    </lineage>
</organism>
<proteinExistence type="predicted"/>
<dbReference type="AlphaFoldDB" id="A0A1H5RKA0"/>
<reference evidence="3" key="1">
    <citation type="submission" date="2016-10" db="EMBL/GenBank/DDBJ databases">
        <authorList>
            <person name="Varghese N."/>
            <person name="Submissions S."/>
        </authorList>
    </citation>
    <scope>NUCLEOTIDE SEQUENCE [LARGE SCALE GENOMIC DNA]</scope>
    <source>
        <strain evidence="3">DSM 44654</strain>
    </source>
</reference>
<protein>
    <submittedName>
        <fullName evidence="2">Uncharacterized protein</fullName>
    </submittedName>
</protein>
<dbReference type="EMBL" id="FNUJ01000018">
    <property type="protein sequence ID" value="SEF38128.1"/>
    <property type="molecule type" value="Genomic_DNA"/>
</dbReference>
<sequence>MDFLFTLLLCAPYPAIGVHTARSVLREPRTRRTVTRSGSRRLAIRTWLYAATLVLLWPAVEVLPPLARWTKSGVSRLRQRPAPTEPST</sequence>
<evidence type="ECO:0000256" key="1">
    <source>
        <dbReference type="SAM" id="Phobius"/>
    </source>
</evidence>
<evidence type="ECO:0000313" key="3">
    <source>
        <dbReference type="Proteomes" id="UP000198878"/>
    </source>
</evidence>
<feature type="transmembrane region" description="Helical" evidence="1">
    <location>
        <begin position="47"/>
        <end position="67"/>
    </location>
</feature>
<evidence type="ECO:0000313" key="2">
    <source>
        <dbReference type="EMBL" id="SEF38128.1"/>
    </source>
</evidence>
<keyword evidence="1" id="KW-1133">Transmembrane helix</keyword>
<dbReference type="Proteomes" id="UP000198878">
    <property type="component" value="Unassembled WGS sequence"/>
</dbReference>